<dbReference type="EMBL" id="BMAT01001854">
    <property type="protein sequence ID" value="GFR93840.1"/>
    <property type="molecule type" value="Genomic_DNA"/>
</dbReference>
<organism evidence="3 4">
    <name type="scientific">Elysia marginata</name>
    <dbReference type="NCBI Taxonomy" id="1093978"/>
    <lineage>
        <taxon>Eukaryota</taxon>
        <taxon>Metazoa</taxon>
        <taxon>Spiralia</taxon>
        <taxon>Lophotrochozoa</taxon>
        <taxon>Mollusca</taxon>
        <taxon>Gastropoda</taxon>
        <taxon>Heterobranchia</taxon>
        <taxon>Euthyneura</taxon>
        <taxon>Panpulmonata</taxon>
        <taxon>Sacoglossa</taxon>
        <taxon>Placobranchoidea</taxon>
        <taxon>Plakobranchidae</taxon>
        <taxon>Elysia</taxon>
    </lineage>
</organism>
<accession>A0AAV4HAN6</accession>
<keyword evidence="1" id="KW-0677">Repeat</keyword>
<dbReference type="InterPro" id="IPR050667">
    <property type="entry name" value="PPR-containing_protein"/>
</dbReference>
<dbReference type="AlphaFoldDB" id="A0AAV4HAN6"/>
<gene>
    <name evidence="3" type="ORF">ElyMa_000903400</name>
</gene>
<dbReference type="PANTHER" id="PTHR47939">
    <property type="entry name" value="MEMBRANE-ASSOCIATED SALT-INDUCIBLE PROTEIN-LIKE"/>
    <property type="match status" value="1"/>
</dbReference>
<dbReference type="PANTHER" id="PTHR47939:SF13">
    <property type="entry name" value="OS03G0201400 PROTEIN"/>
    <property type="match status" value="1"/>
</dbReference>
<proteinExistence type="predicted"/>
<evidence type="ECO:0008006" key="5">
    <source>
        <dbReference type="Google" id="ProtNLM"/>
    </source>
</evidence>
<protein>
    <recommendedName>
        <fullName evidence="5">Pentacotripeptide-repeat region of PRORP domain-containing protein</fullName>
    </recommendedName>
</protein>
<keyword evidence="4" id="KW-1185">Reference proteome</keyword>
<evidence type="ECO:0000313" key="3">
    <source>
        <dbReference type="EMBL" id="GFR93840.1"/>
    </source>
</evidence>
<comment type="caution">
    <text evidence="3">The sequence shown here is derived from an EMBL/GenBank/DDBJ whole genome shotgun (WGS) entry which is preliminary data.</text>
</comment>
<evidence type="ECO:0000313" key="4">
    <source>
        <dbReference type="Proteomes" id="UP000762676"/>
    </source>
</evidence>
<feature type="compositionally biased region" description="Polar residues" evidence="2">
    <location>
        <begin position="1"/>
        <end position="12"/>
    </location>
</feature>
<evidence type="ECO:0000256" key="2">
    <source>
        <dbReference type="SAM" id="MobiDB-lite"/>
    </source>
</evidence>
<name>A0AAV4HAN6_9GAST</name>
<sequence length="334" mass="38403">MKQPSPNHSSRNQKARRDSKSQTTKRIKRILPHLFSEDGEPLSTLTVEKQLLGLMQMWAMEEAVDLLKESVQDGVNPDRTVVLNLLQQLANLGEVECLLELHEFLKDRGLSSNLKFYHCLRDAYFNSGRVEDGILMLRVIYHGSRDFDDTDLLFTLLATMTAKHFEHMLPVVESYVTDLEESDPPVASARASLWRCLILAEKFEKADMLLEEFPEVKKMVPEQVTKLVQSQLEVDFDRDVVLTWLMNSLYVKPGLSASLFDMLILHKTTHGHWNEGLKYLSEAMVDGRRIHKKTVETFLAKFFNQLPQNQVEELTAWATGLQTLSEDEDYNMST</sequence>
<evidence type="ECO:0000256" key="1">
    <source>
        <dbReference type="ARBA" id="ARBA00022737"/>
    </source>
</evidence>
<feature type="region of interest" description="Disordered" evidence="2">
    <location>
        <begin position="1"/>
        <end position="24"/>
    </location>
</feature>
<dbReference type="Gene3D" id="1.25.40.10">
    <property type="entry name" value="Tetratricopeptide repeat domain"/>
    <property type="match status" value="1"/>
</dbReference>
<dbReference type="InterPro" id="IPR011990">
    <property type="entry name" value="TPR-like_helical_dom_sf"/>
</dbReference>
<dbReference type="Proteomes" id="UP000762676">
    <property type="component" value="Unassembled WGS sequence"/>
</dbReference>
<reference evidence="3 4" key="1">
    <citation type="journal article" date="2021" name="Elife">
        <title>Chloroplast acquisition without the gene transfer in kleptoplastic sea slugs, Plakobranchus ocellatus.</title>
        <authorList>
            <person name="Maeda T."/>
            <person name="Takahashi S."/>
            <person name="Yoshida T."/>
            <person name="Shimamura S."/>
            <person name="Takaki Y."/>
            <person name="Nagai Y."/>
            <person name="Toyoda A."/>
            <person name="Suzuki Y."/>
            <person name="Arimoto A."/>
            <person name="Ishii H."/>
            <person name="Satoh N."/>
            <person name="Nishiyama T."/>
            <person name="Hasebe M."/>
            <person name="Maruyama T."/>
            <person name="Minagawa J."/>
            <person name="Obokata J."/>
            <person name="Shigenobu S."/>
        </authorList>
    </citation>
    <scope>NUCLEOTIDE SEQUENCE [LARGE SCALE GENOMIC DNA]</scope>
</reference>